<dbReference type="SUPFAM" id="SSF54171">
    <property type="entry name" value="DNA-binding domain"/>
    <property type="match status" value="1"/>
</dbReference>
<dbReference type="GO" id="GO:0005634">
    <property type="term" value="C:nucleus"/>
    <property type="evidence" value="ECO:0007669"/>
    <property type="project" value="UniProtKB-SubCell"/>
</dbReference>
<dbReference type="SMART" id="SM00380">
    <property type="entry name" value="AP2"/>
    <property type="match status" value="1"/>
</dbReference>
<dbReference type="Proteomes" id="UP000006727">
    <property type="component" value="Chromosome 15"/>
</dbReference>
<dbReference type="RefSeq" id="XP_073395199.1">
    <property type="nucleotide sequence ID" value="XM_073539098.1"/>
</dbReference>
<evidence type="ECO:0000256" key="2">
    <source>
        <dbReference type="ARBA" id="ARBA00023015"/>
    </source>
</evidence>
<dbReference type="InterPro" id="IPR036955">
    <property type="entry name" value="AP2/ERF_dom_sf"/>
</dbReference>
<keyword evidence="5" id="KW-0539">Nucleus</keyword>
<evidence type="ECO:0000256" key="1">
    <source>
        <dbReference type="ARBA" id="ARBA00004123"/>
    </source>
</evidence>
<keyword evidence="4" id="KW-0804">Transcription</keyword>
<dbReference type="PROSITE" id="PS51032">
    <property type="entry name" value="AP2_ERF"/>
    <property type="match status" value="1"/>
</dbReference>
<dbReference type="InterPro" id="IPR016177">
    <property type="entry name" value="DNA-bd_dom_sf"/>
</dbReference>
<evidence type="ECO:0000313" key="8">
    <source>
        <dbReference type="EMBL" id="PNR39018.1"/>
    </source>
</evidence>
<evidence type="ECO:0000313" key="10">
    <source>
        <dbReference type="Proteomes" id="UP000006727"/>
    </source>
</evidence>
<proteinExistence type="predicted"/>
<feature type="region of interest" description="Disordered" evidence="6">
    <location>
        <begin position="556"/>
        <end position="604"/>
    </location>
</feature>
<keyword evidence="10" id="KW-1185">Reference proteome</keyword>
<evidence type="ECO:0000256" key="6">
    <source>
        <dbReference type="SAM" id="MobiDB-lite"/>
    </source>
</evidence>
<dbReference type="KEGG" id="ppp:112292339"/>
<dbReference type="PaxDb" id="3218-PP1S83_93V6.1"/>
<gene>
    <name evidence="9" type="primary">LOC112292339</name>
    <name evidence="8" type="ORF">PHYPA_019296</name>
</gene>
<dbReference type="GeneID" id="112292339"/>
<dbReference type="CDD" id="cd00018">
    <property type="entry name" value="AP2"/>
    <property type="match status" value="1"/>
</dbReference>
<evidence type="ECO:0000256" key="5">
    <source>
        <dbReference type="ARBA" id="ARBA00023242"/>
    </source>
</evidence>
<name>A0A2K1JBX4_PHYPA</name>
<dbReference type="AlphaFoldDB" id="A0A2K1JBX4"/>
<dbReference type="PANTHER" id="PTHR32467:SF213">
    <property type="entry name" value="OS03G0770700 PROTEIN"/>
    <property type="match status" value="1"/>
</dbReference>
<reference evidence="9" key="3">
    <citation type="submission" date="2020-12" db="UniProtKB">
        <authorList>
            <consortium name="EnsemblPlants"/>
        </authorList>
    </citation>
    <scope>IDENTIFICATION</scope>
</reference>
<dbReference type="PANTHER" id="PTHR32467">
    <property type="entry name" value="AP2-LIKE ETHYLENE-RESPONSIVE TRANSCRIPTION FACTOR"/>
    <property type="match status" value="1"/>
</dbReference>
<feature type="domain" description="AP2/ERF" evidence="7">
    <location>
        <begin position="365"/>
        <end position="421"/>
    </location>
</feature>
<dbReference type="OrthoDB" id="207175at2759"/>
<dbReference type="Pfam" id="PF00847">
    <property type="entry name" value="AP2"/>
    <property type="match status" value="1"/>
</dbReference>
<feature type="compositionally biased region" description="Polar residues" evidence="6">
    <location>
        <begin position="578"/>
        <end position="595"/>
    </location>
</feature>
<reference evidence="8 10" key="2">
    <citation type="journal article" date="2018" name="Plant J.">
        <title>The Physcomitrella patens chromosome-scale assembly reveals moss genome structure and evolution.</title>
        <authorList>
            <person name="Lang D."/>
            <person name="Ullrich K.K."/>
            <person name="Murat F."/>
            <person name="Fuchs J."/>
            <person name="Jenkins J."/>
            <person name="Haas F.B."/>
            <person name="Piednoel M."/>
            <person name="Gundlach H."/>
            <person name="Van Bel M."/>
            <person name="Meyberg R."/>
            <person name="Vives C."/>
            <person name="Morata J."/>
            <person name="Symeonidi A."/>
            <person name="Hiss M."/>
            <person name="Muchero W."/>
            <person name="Kamisugi Y."/>
            <person name="Saleh O."/>
            <person name="Blanc G."/>
            <person name="Decker E.L."/>
            <person name="van Gessel N."/>
            <person name="Grimwood J."/>
            <person name="Hayes R.D."/>
            <person name="Graham S.W."/>
            <person name="Gunter L.E."/>
            <person name="McDaniel S.F."/>
            <person name="Hoernstein S.N.W."/>
            <person name="Larsson A."/>
            <person name="Li F.W."/>
            <person name="Perroud P.F."/>
            <person name="Phillips J."/>
            <person name="Ranjan P."/>
            <person name="Rokshar D.S."/>
            <person name="Rothfels C.J."/>
            <person name="Schneider L."/>
            <person name="Shu S."/>
            <person name="Stevenson D.W."/>
            <person name="Thummler F."/>
            <person name="Tillich M."/>
            <person name="Villarreal Aguilar J.C."/>
            <person name="Widiez T."/>
            <person name="Wong G.K."/>
            <person name="Wymore A."/>
            <person name="Zhang Y."/>
            <person name="Zimmer A.D."/>
            <person name="Quatrano R.S."/>
            <person name="Mayer K.F.X."/>
            <person name="Goodstein D."/>
            <person name="Casacuberta J.M."/>
            <person name="Vandepoele K."/>
            <person name="Reski R."/>
            <person name="Cuming A.C."/>
            <person name="Tuskan G.A."/>
            <person name="Maumus F."/>
            <person name="Salse J."/>
            <person name="Schmutz J."/>
            <person name="Rensing S.A."/>
        </authorList>
    </citation>
    <scope>NUCLEOTIDE SEQUENCE [LARGE SCALE GENOMIC DNA]</scope>
    <source>
        <strain evidence="9 10">cv. Gransden 2004</strain>
    </source>
</reference>
<keyword evidence="3" id="KW-0238">DNA-binding</keyword>
<dbReference type="EMBL" id="ABEU02000015">
    <property type="protein sequence ID" value="PNR39018.1"/>
    <property type="molecule type" value="Genomic_DNA"/>
</dbReference>
<dbReference type="EnsemblPlants" id="Pp3c15_4400V3.1">
    <property type="protein sequence ID" value="Pp3c15_4400V3.1"/>
    <property type="gene ID" value="Pp3c15_4400"/>
</dbReference>
<dbReference type="Gene3D" id="3.30.730.10">
    <property type="entry name" value="AP2/ERF domain"/>
    <property type="match status" value="1"/>
</dbReference>
<feature type="compositionally biased region" description="Polar residues" evidence="6">
    <location>
        <begin position="241"/>
        <end position="250"/>
    </location>
</feature>
<keyword evidence="2" id="KW-0805">Transcription regulation</keyword>
<protein>
    <recommendedName>
        <fullName evidence="7">AP2/ERF domain-containing protein</fullName>
    </recommendedName>
</protein>
<feature type="compositionally biased region" description="Basic residues" evidence="6">
    <location>
        <begin position="556"/>
        <end position="576"/>
    </location>
</feature>
<comment type="subcellular location">
    <subcellularLocation>
        <location evidence="1">Nucleus</location>
    </subcellularLocation>
</comment>
<dbReference type="Gramene" id="Pp3c15_4400V3.1">
    <property type="protein sequence ID" value="Pp3c15_4400V3.1"/>
    <property type="gene ID" value="Pp3c15_4400"/>
</dbReference>
<reference evidence="8 10" key="1">
    <citation type="journal article" date="2008" name="Science">
        <title>The Physcomitrella genome reveals evolutionary insights into the conquest of land by plants.</title>
        <authorList>
            <person name="Rensing S."/>
            <person name="Lang D."/>
            <person name="Zimmer A."/>
            <person name="Terry A."/>
            <person name="Salamov A."/>
            <person name="Shapiro H."/>
            <person name="Nishiyama T."/>
            <person name="Perroud P.-F."/>
            <person name="Lindquist E."/>
            <person name="Kamisugi Y."/>
            <person name="Tanahashi T."/>
            <person name="Sakakibara K."/>
            <person name="Fujita T."/>
            <person name="Oishi K."/>
            <person name="Shin-I T."/>
            <person name="Kuroki Y."/>
            <person name="Toyoda A."/>
            <person name="Suzuki Y."/>
            <person name="Hashimoto A."/>
            <person name="Yamaguchi K."/>
            <person name="Sugano A."/>
            <person name="Kohara Y."/>
            <person name="Fujiyama A."/>
            <person name="Anterola A."/>
            <person name="Aoki S."/>
            <person name="Ashton N."/>
            <person name="Barbazuk W.B."/>
            <person name="Barker E."/>
            <person name="Bennetzen J."/>
            <person name="Bezanilla M."/>
            <person name="Blankenship R."/>
            <person name="Cho S.H."/>
            <person name="Dutcher S."/>
            <person name="Estelle M."/>
            <person name="Fawcett J.A."/>
            <person name="Gundlach H."/>
            <person name="Hanada K."/>
            <person name="Heyl A."/>
            <person name="Hicks K.A."/>
            <person name="Hugh J."/>
            <person name="Lohr M."/>
            <person name="Mayer K."/>
            <person name="Melkozernov A."/>
            <person name="Murata T."/>
            <person name="Nelson D."/>
            <person name="Pils B."/>
            <person name="Prigge M."/>
            <person name="Reiss B."/>
            <person name="Renner T."/>
            <person name="Rombauts S."/>
            <person name="Rushton P."/>
            <person name="Sanderfoot A."/>
            <person name="Schween G."/>
            <person name="Shiu S.-H."/>
            <person name="Stueber K."/>
            <person name="Theodoulou F.L."/>
            <person name="Tu H."/>
            <person name="Van de Peer Y."/>
            <person name="Verrier P.J."/>
            <person name="Waters E."/>
            <person name="Wood A."/>
            <person name="Yang L."/>
            <person name="Cove D."/>
            <person name="Cuming A."/>
            <person name="Hasebe M."/>
            <person name="Lucas S."/>
            <person name="Mishler D.B."/>
            <person name="Reski R."/>
            <person name="Grigoriev I."/>
            <person name="Quatrano R.S."/>
            <person name="Boore J.L."/>
        </authorList>
    </citation>
    <scope>NUCLEOTIDE SEQUENCE [LARGE SCALE GENOMIC DNA]</scope>
    <source>
        <strain evidence="9 10">cv. Gransden 2004</strain>
    </source>
</reference>
<organism evidence="8">
    <name type="scientific">Physcomitrium patens</name>
    <name type="common">Spreading-leaved earth moss</name>
    <name type="synonym">Physcomitrella patens</name>
    <dbReference type="NCBI Taxonomy" id="3218"/>
    <lineage>
        <taxon>Eukaryota</taxon>
        <taxon>Viridiplantae</taxon>
        <taxon>Streptophyta</taxon>
        <taxon>Embryophyta</taxon>
        <taxon>Bryophyta</taxon>
        <taxon>Bryophytina</taxon>
        <taxon>Bryopsida</taxon>
        <taxon>Funariidae</taxon>
        <taxon>Funariales</taxon>
        <taxon>Funariaceae</taxon>
        <taxon>Physcomitrium</taxon>
    </lineage>
</organism>
<dbReference type="InterPro" id="IPR001471">
    <property type="entry name" value="AP2/ERF_dom"/>
</dbReference>
<dbReference type="GO" id="GO:0003677">
    <property type="term" value="F:DNA binding"/>
    <property type="evidence" value="ECO:0007669"/>
    <property type="project" value="UniProtKB-KW"/>
</dbReference>
<evidence type="ECO:0000313" key="9">
    <source>
        <dbReference type="EnsemblPlants" id="Pp3c15_4400V3.1"/>
    </source>
</evidence>
<dbReference type="GO" id="GO:0003700">
    <property type="term" value="F:DNA-binding transcription factor activity"/>
    <property type="evidence" value="ECO:0007669"/>
    <property type="project" value="InterPro"/>
</dbReference>
<accession>A0A2K1JBX4</accession>
<sequence>MAPRKLFDLNKLPALDEEMEEVVAVEGHLTGHRRLEWTTERRSQRSSTVDTNVSLLLQNGAANGISWQALGGVMNQGAKIANAKPNGWTSLLAPHSQAAGCLTTERSSMESCFVTSNTTEGVAIFNMRPFFEKQAKRLLEMWSISELELRLPENEMSCQSTTDINVGNNIKYHIEVSDEQSEGRGPNMYDFEHSETMMRQRIKPKAVIEPTIEEAANNTSQLRKSLTRIDSGTLKLTGASQEGATLGNQTKSKHNLRPADQEPVVNSTEHQEELLREKNIKALAFDATFDFNTERCTPTSPCKRCLEFCETPFPAALAPGCPIGDDPVFASGNDEDVPPILKNRNEEEVALRKQSRHGPKSKSSKYRGVTFYTRTGKWEAHIWHESAQVYLGASDTTEEAARAYDKAAILLIGPDADINFKPEDYPMEMRHLYKLNKEQLVIYLRRDSRGYGAQASFPGVKHIKKNTYQAACGDTILGTTYPTEEDAARAVYKEAVRCSYGGMASWIINTHHVRNIPSYAWQRLAALDPEEVTKLTAGTNIGSCSALRKKCSLKRRNLSSQKKNKKKRSSRSKKKQSFTSPKNTTIFATSDTTKSVPAGQDEDAVPKTCHENSRAWGAQPASCRSPDRHCACTSSGEDITLANGACSSGARSQQTTRPMHLQPHVAGRGTSHAEMLCLATGSAFSSRRRVFEKISSDSERVAIQSNDFPSSFGRSALSSSDQRFTSETGFVSAHVKKSSIMNPSVNIPTDSTKFKLFNVEINVSEEMAHAGRGGHPQAQTSNEVGFQSHDCTTHSGDTQDLLHLPRKRTKITKSVDTNDPWESGLQTVTRSEYCSPFEAVAAISRRHEVTPLNCRPWLQPDTSLAPLRPQGRQSWTMLETSPLPPPSSPSTVTSVNALHRSGSLSLVQPAGSTHLVLRRVSEMSRRLKLPAHLRIVRLTSPAPMHHKSSRTDTGSRI</sequence>
<evidence type="ECO:0000259" key="7">
    <source>
        <dbReference type="PROSITE" id="PS51032"/>
    </source>
</evidence>
<dbReference type="RefSeq" id="XP_024396456.1">
    <property type="nucleotide sequence ID" value="XM_024540688.2"/>
</dbReference>
<evidence type="ECO:0000256" key="4">
    <source>
        <dbReference type="ARBA" id="ARBA00023163"/>
    </source>
</evidence>
<feature type="region of interest" description="Disordered" evidence="6">
    <location>
        <begin position="241"/>
        <end position="270"/>
    </location>
</feature>
<evidence type="ECO:0000256" key="3">
    <source>
        <dbReference type="ARBA" id="ARBA00023125"/>
    </source>
</evidence>